<evidence type="ECO:0000256" key="6">
    <source>
        <dbReference type="SAM" id="MobiDB-lite"/>
    </source>
</evidence>
<feature type="compositionally biased region" description="Low complexity" evidence="6">
    <location>
        <begin position="1"/>
        <end position="12"/>
    </location>
</feature>
<keyword evidence="4" id="KW-0804">Transcription</keyword>
<sequence length="93" mass="10368">MSTRSATSASSGSVGGGGGARRGHKERSKNFTELEKRTVLELIARHRDVLRQGRSNNATNRSKQVLREEDRRLAFYHLTSHAQSPTTYGEILE</sequence>
<dbReference type="Pfam" id="PF13873">
    <property type="entry name" value="Myb_DNA-bind_5"/>
    <property type="match status" value="1"/>
</dbReference>
<keyword evidence="9" id="KW-1185">Reference proteome</keyword>
<proteinExistence type="predicted"/>
<comment type="subunit">
    <text evidence="1">Self-associates forming complexes of several hundred monomers.</text>
</comment>
<feature type="region of interest" description="Disordered" evidence="6">
    <location>
        <begin position="1"/>
        <end position="32"/>
    </location>
</feature>
<evidence type="ECO:0000256" key="2">
    <source>
        <dbReference type="ARBA" id="ARBA00016807"/>
    </source>
</evidence>
<organism evidence="8 9">
    <name type="scientific">Eumeta variegata</name>
    <name type="common">Bagworm moth</name>
    <name type="synonym">Eumeta japonica</name>
    <dbReference type="NCBI Taxonomy" id="151549"/>
    <lineage>
        <taxon>Eukaryota</taxon>
        <taxon>Metazoa</taxon>
        <taxon>Ecdysozoa</taxon>
        <taxon>Arthropoda</taxon>
        <taxon>Hexapoda</taxon>
        <taxon>Insecta</taxon>
        <taxon>Pterygota</taxon>
        <taxon>Neoptera</taxon>
        <taxon>Endopterygota</taxon>
        <taxon>Lepidoptera</taxon>
        <taxon>Glossata</taxon>
        <taxon>Ditrysia</taxon>
        <taxon>Tineoidea</taxon>
        <taxon>Psychidae</taxon>
        <taxon>Oiketicinae</taxon>
        <taxon>Eumeta</taxon>
    </lineage>
</organism>
<dbReference type="AlphaFoldDB" id="A0A4C1UTJ0"/>
<accession>A0A4C1UTJ0</accession>
<evidence type="ECO:0000256" key="1">
    <source>
        <dbReference type="ARBA" id="ARBA00011764"/>
    </source>
</evidence>
<dbReference type="OrthoDB" id="3066195at2759"/>
<comment type="caution">
    <text evidence="8">The sequence shown here is derived from an EMBL/GenBank/DDBJ whole genome shotgun (WGS) entry which is preliminary data.</text>
</comment>
<evidence type="ECO:0000313" key="8">
    <source>
        <dbReference type="EMBL" id="GBP29781.1"/>
    </source>
</evidence>
<dbReference type="EMBL" id="BGZK01000224">
    <property type="protein sequence ID" value="GBP29781.1"/>
    <property type="molecule type" value="Genomic_DNA"/>
</dbReference>
<evidence type="ECO:0000313" key="9">
    <source>
        <dbReference type="Proteomes" id="UP000299102"/>
    </source>
</evidence>
<evidence type="ECO:0000256" key="3">
    <source>
        <dbReference type="ARBA" id="ARBA00023015"/>
    </source>
</evidence>
<dbReference type="InterPro" id="IPR028002">
    <property type="entry name" value="Myb_DNA-bind_5"/>
</dbReference>
<dbReference type="Proteomes" id="UP000299102">
    <property type="component" value="Unassembled WGS sequence"/>
</dbReference>
<evidence type="ECO:0000256" key="5">
    <source>
        <dbReference type="ARBA" id="ARBA00025466"/>
    </source>
</evidence>
<evidence type="ECO:0000256" key="4">
    <source>
        <dbReference type="ARBA" id="ARBA00023163"/>
    </source>
</evidence>
<gene>
    <name evidence="8" type="ORF">EVAR_94621_1</name>
</gene>
<protein>
    <recommendedName>
        <fullName evidence="2">Regulatory protein zeste</fullName>
    </recommendedName>
</protein>
<keyword evidence="3" id="KW-0805">Transcription regulation</keyword>
<name>A0A4C1UTJ0_EUMVA</name>
<reference evidence="8 9" key="1">
    <citation type="journal article" date="2019" name="Commun. Biol.">
        <title>The bagworm genome reveals a unique fibroin gene that provides high tensile strength.</title>
        <authorList>
            <person name="Kono N."/>
            <person name="Nakamura H."/>
            <person name="Ohtoshi R."/>
            <person name="Tomita M."/>
            <person name="Numata K."/>
            <person name="Arakawa K."/>
        </authorList>
    </citation>
    <scope>NUCLEOTIDE SEQUENCE [LARGE SCALE GENOMIC DNA]</scope>
</reference>
<feature type="domain" description="Myb/SANT-like DNA-binding" evidence="7">
    <location>
        <begin position="27"/>
        <end position="64"/>
    </location>
</feature>
<evidence type="ECO:0000259" key="7">
    <source>
        <dbReference type="Pfam" id="PF13873"/>
    </source>
</evidence>
<comment type="function">
    <text evidence="5">Involved in transvection phenomena (= synapsis-dependent gene expression), where the synaptic pairing of chromosomes carrying genes with which zeste interacts influences the expression of these genes. Zeste binds to DNA and stimulates transcription from a nearby promoter.</text>
</comment>